<dbReference type="KEGG" id="mri:Mal4_04710"/>
<dbReference type="PROSITE" id="PS51318">
    <property type="entry name" value="TAT"/>
    <property type="match status" value="1"/>
</dbReference>
<sequence length="165" mass="17890">MADQQSINRRALLATLGGAALATAVSPDHLPGETEPQGDGAADNALEDVRQHGLGGYMFLDHATSIVDARQDLFVTSARVPQGEAMPFRIRPATMEVFRADATVDDFTREGGWYWKCGDAEGKSRFRNGKTPLLTSHAGGGPLVMAVYQPDGVVHWYSLQMDLRC</sequence>
<protein>
    <submittedName>
        <fullName evidence="1">Uncharacterized protein</fullName>
    </submittedName>
</protein>
<reference evidence="1 2" key="1">
    <citation type="submission" date="2019-02" db="EMBL/GenBank/DDBJ databases">
        <title>Deep-cultivation of Planctomycetes and their phenomic and genomic characterization uncovers novel biology.</title>
        <authorList>
            <person name="Wiegand S."/>
            <person name="Jogler M."/>
            <person name="Boedeker C."/>
            <person name="Pinto D."/>
            <person name="Vollmers J."/>
            <person name="Rivas-Marin E."/>
            <person name="Kohn T."/>
            <person name="Peeters S.H."/>
            <person name="Heuer A."/>
            <person name="Rast P."/>
            <person name="Oberbeckmann S."/>
            <person name="Bunk B."/>
            <person name="Jeske O."/>
            <person name="Meyerdierks A."/>
            <person name="Storesund J.E."/>
            <person name="Kallscheuer N."/>
            <person name="Luecker S."/>
            <person name="Lage O.M."/>
            <person name="Pohl T."/>
            <person name="Merkel B.J."/>
            <person name="Hornburger P."/>
            <person name="Mueller R.-W."/>
            <person name="Bruemmer F."/>
            <person name="Labrenz M."/>
            <person name="Spormann A.M."/>
            <person name="Op den Camp H."/>
            <person name="Overmann J."/>
            <person name="Amann R."/>
            <person name="Jetten M.S.M."/>
            <person name="Mascher T."/>
            <person name="Medema M.H."/>
            <person name="Devos D.P."/>
            <person name="Kaster A.-K."/>
            <person name="Ovreas L."/>
            <person name="Rohde M."/>
            <person name="Galperin M.Y."/>
            <person name="Jogler C."/>
        </authorList>
    </citation>
    <scope>NUCLEOTIDE SEQUENCE [LARGE SCALE GENOMIC DNA]</scope>
    <source>
        <strain evidence="1 2">Mal4</strain>
    </source>
</reference>
<evidence type="ECO:0000313" key="2">
    <source>
        <dbReference type="Proteomes" id="UP000320496"/>
    </source>
</evidence>
<keyword evidence="2" id="KW-1185">Reference proteome</keyword>
<name>A0A517Z127_9PLAN</name>
<accession>A0A517Z127</accession>
<dbReference type="AlphaFoldDB" id="A0A517Z127"/>
<evidence type="ECO:0000313" key="1">
    <source>
        <dbReference type="EMBL" id="QDU36187.1"/>
    </source>
</evidence>
<dbReference type="InterPro" id="IPR006311">
    <property type="entry name" value="TAT_signal"/>
</dbReference>
<gene>
    <name evidence="1" type="ORF">Mal4_04710</name>
</gene>
<proteinExistence type="predicted"/>
<organism evidence="1 2">
    <name type="scientific">Maioricimonas rarisocia</name>
    <dbReference type="NCBI Taxonomy" id="2528026"/>
    <lineage>
        <taxon>Bacteria</taxon>
        <taxon>Pseudomonadati</taxon>
        <taxon>Planctomycetota</taxon>
        <taxon>Planctomycetia</taxon>
        <taxon>Planctomycetales</taxon>
        <taxon>Planctomycetaceae</taxon>
        <taxon>Maioricimonas</taxon>
    </lineage>
</organism>
<dbReference type="Proteomes" id="UP000320496">
    <property type="component" value="Chromosome"/>
</dbReference>
<dbReference type="OrthoDB" id="289273at2"/>
<dbReference type="RefSeq" id="WP_145366876.1">
    <property type="nucleotide sequence ID" value="NZ_CP036275.1"/>
</dbReference>
<dbReference type="EMBL" id="CP036275">
    <property type="protein sequence ID" value="QDU36187.1"/>
    <property type="molecule type" value="Genomic_DNA"/>
</dbReference>